<accession>A0A1D9G1K5</accession>
<protein>
    <submittedName>
        <fullName evidence="1">Uncharacterized protein</fullName>
    </submittedName>
</protein>
<reference evidence="2" key="1">
    <citation type="submission" date="2016-10" db="EMBL/GenBank/DDBJ databases">
        <title>Comparative genomics uncovers the prolific and rare metabolic potential of the cyanobacterial genus Moorea.</title>
        <authorList>
            <person name="Leao T."/>
            <person name="Castelao G."/>
            <person name="Korobeynikov A."/>
            <person name="Monroe E.A."/>
            <person name="Podell S."/>
            <person name="Glukhov E."/>
            <person name="Allen E."/>
            <person name="Gerwick W.H."/>
            <person name="Gerwick L."/>
        </authorList>
    </citation>
    <scope>NUCLEOTIDE SEQUENCE [LARGE SCALE GENOMIC DNA]</scope>
    <source>
        <strain evidence="2">JHB</strain>
    </source>
</reference>
<proteinExistence type="predicted"/>
<organism evidence="1 2">
    <name type="scientific">Moorena producens (strain JHB)</name>
    <dbReference type="NCBI Taxonomy" id="1454205"/>
    <lineage>
        <taxon>Bacteria</taxon>
        <taxon>Bacillati</taxon>
        <taxon>Cyanobacteriota</taxon>
        <taxon>Cyanophyceae</taxon>
        <taxon>Coleofasciculales</taxon>
        <taxon>Coleofasciculaceae</taxon>
        <taxon>Moorena</taxon>
    </lineage>
</organism>
<evidence type="ECO:0000313" key="2">
    <source>
        <dbReference type="Proteomes" id="UP000176944"/>
    </source>
</evidence>
<evidence type="ECO:0000313" key="1">
    <source>
        <dbReference type="EMBL" id="AOY81405.1"/>
    </source>
</evidence>
<dbReference type="AlphaFoldDB" id="A0A1D9G1K5"/>
<gene>
    <name evidence="1" type="ORF">BJP36_17315</name>
</gene>
<name>A0A1D9G1K5_MOOP1</name>
<dbReference type="Proteomes" id="UP000176944">
    <property type="component" value="Chromosome"/>
</dbReference>
<sequence>MGAKAVGHAYWQSQTLLEVRTELGAGKSEVGKNPVYLIGIRNAISEVTFLPKHLLLSTGLTQSLLSKHLATHLISLSTPHL</sequence>
<dbReference type="EMBL" id="CP017708">
    <property type="protein sequence ID" value="AOY81405.1"/>
    <property type="molecule type" value="Genomic_DNA"/>
</dbReference>